<keyword evidence="2" id="KW-1185">Reference proteome</keyword>
<sequence length="124" mass="14865">MKFKLIKSMAHNWTHSFMSGMNYINGDFVFEDLYQLARDRKGQKVIVTWIPERPEELFGLTPRVRESLKYYRKSLPEHLSRHKIEPSAIAEMRTEVYVADNHRMYVRSYVLDSRGKEHVQFVWA</sequence>
<dbReference type="AlphaFoldDB" id="A0A7H0FVX3"/>
<name>A0A7H0FVX3_9GAMM</name>
<proteinExistence type="predicted"/>
<protein>
    <submittedName>
        <fullName evidence="1">Uncharacterized protein</fullName>
    </submittedName>
</protein>
<dbReference type="Proteomes" id="UP000516018">
    <property type="component" value="Chromosome"/>
</dbReference>
<dbReference type="KEGG" id="lsx:H8B22_11925"/>
<accession>A0A7H0FVX3</accession>
<evidence type="ECO:0000313" key="1">
    <source>
        <dbReference type="EMBL" id="QNP40189.1"/>
    </source>
</evidence>
<organism evidence="1 2">
    <name type="scientific">Agrilutibacter terrestris</name>
    <dbReference type="NCBI Taxonomy" id="2865112"/>
    <lineage>
        <taxon>Bacteria</taxon>
        <taxon>Pseudomonadati</taxon>
        <taxon>Pseudomonadota</taxon>
        <taxon>Gammaproteobacteria</taxon>
        <taxon>Lysobacterales</taxon>
        <taxon>Lysobacteraceae</taxon>
        <taxon>Agrilutibacter</taxon>
    </lineage>
</organism>
<gene>
    <name evidence="1" type="ORF">H8B22_11925</name>
</gene>
<dbReference type="EMBL" id="CP060820">
    <property type="protein sequence ID" value="QNP40189.1"/>
    <property type="molecule type" value="Genomic_DNA"/>
</dbReference>
<evidence type="ECO:0000313" key="2">
    <source>
        <dbReference type="Proteomes" id="UP000516018"/>
    </source>
</evidence>
<reference evidence="1 2" key="1">
    <citation type="submission" date="2020-08" db="EMBL/GenBank/DDBJ databases">
        <title>Lysobacter sp. II4 sp. nov., isolated from soil.</title>
        <authorList>
            <person name="Woo C.Y."/>
            <person name="Kim J."/>
        </authorList>
    </citation>
    <scope>NUCLEOTIDE SEQUENCE [LARGE SCALE GENOMIC DNA]</scope>
    <source>
        <strain evidence="1 2">II4</strain>
    </source>
</reference>